<dbReference type="InterPro" id="IPR050640">
    <property type="entry name" value="Bact_2-comp_sensor_kinase"/>
</dbReference>
<keyword evidence="4" id="KW-0418">Kinase</keyword>
<dbReference type="PANTHER" id="PTHR34220:SF7">
    <property type="entry name" value="SENSOR HISTIDINE KINASE YPDA"/>
    <property type="match status" value="1"/>
</dbReference>
<dbReference type="InterPro" id="IPR036890">
    <property type="entry name" value="HATPase_C_sf"/>
</dbReference>
<comment type="caution">
    <text evidence="4">The sequence shown here is derived from an EMBL/GenBank/DDBJ whole genome shotgun (WGS) entry which is preliminary data.</text>
</comment>
<feature type="transmembrane region" description="Helical" evidence="1">
    <location>
        <begin position="76"/>
        <end position="94"/>
    </location>
</feature>
<dbReference type="RefSeq" id="WP_194183210.1">
    <property type="nucleotide sequence ID" value="NZ_JADGIK010000006.1"/>
</dbReference>
<gene>
    <name evidence="4" type="ORF">IM532_09415</name>
</gene>
<sequence>MNKFNDALIYLTSIAIVAILMYLDFVLEIFPQNINYEFSISQFFQKLLAYIFLAYLIYMVIVGRKVSDKKRVFRNLFILLIGNFFIYSIIFYLTPNARIEYFLSAESTIYFKWYFVYSVWASFIGSKIFYDYRQEIIKEGYNSYVFIKYFSQAIISNLLLYYVFVKIINPILREDIFYNQLANYIVIGIISAIFLAIFYFIDRKKNILESKIVEQSTKAETATANFETLKNQLDPHFLFNSLNVLTGLIEENPDKAVDFTTSLSKIYRYLLEQKDKEIVPLEDEIKFAKTYINLLKLRFENSIDFNLEIEELKENEFIIPLSLQILLENTIKHNIATETKPLKIRIYKEDNFLIIENTFQPKESIKDSTGVGLNNIKNRYQLISNQKIDIQQTEEQFRVKLPILTQKIKVLEGDQISFQEAIERTTELKEFYNTLITIALGNVFLLAINYLTSPDYWWYLFILLGTVISITIMTVKVFGFNKNWEKEMTSELLAKNRQTKK</sequence>
<feature type="domain" description="Signal transduction histidine kinase internal region" evidence="2">
    <location>
        <begin position="225"/>
        <end position="302"/>
    </location>
</feature>
<dbReference type="AlphaFoldDB" id="A0A8J7KDS3"/>
<dbReference type="Pfam" id="PF06580">
    <property type="entry name" value="His_kinase"/>
    <property type="match status" value="1"/>
</dbReference>
<dbReference type="GO" id="GO:0016020">
    <property type="term" value="C:membrane"/>
    <property type="evidence" value="ECO:0007669"/>
    <property type="project" value="InterPro"/>
</dbReference>
<evidence type="ECO:0000313" key="4">
    <source>
        <dbReference type="EMBL" id="MBF0597661.1"/>
    </source>
</evidence>
<keyword evidence="5" id="KW-1185">Reference proteome</keyword>
<reference evidence="4" key="1">
    <citation type="submission" date="2020-10" db="EMBL/GenBank/DDBJ databases">
        <authorList>
            <person name="Lu T."/>
            <person name="Wang Q."/>
            <person name="Han X."/>
        </authorList>
    </citation>
    <scope>NUCLEOTIDE SEQUENCE</scope>
    <source>
        <strain evidence="4">WQ 117</strain>
    </source>
</reference>
<dbReference type="PANTHER" id="PTHR34220">
    <property type="entry name" value="SENSOR HISTIDINE KINASE YPDA"/>
    <property type="match status" value="1"/>
</dbReference>
<dbReference type="InterPro" id="IPR025698">
    <property type="entry name" value="2TM_dom"/>
</dbReference>
<dbReference type="EMBL" id="JADGIK010000006">
    <property type="protein sequence ID" value="MBF0597661.1"/>
    <property type="molecule type" value="Genomic_DNA"/>
</dbReference>
<keyword evidence="1" id="KW-0472">Membrane</keyword>
<protein>
    <submittedName>
        <fullName evidence="4">Histidine kinase</fullName>
    </submittedName>
</protein>
<feature type="transmembrane region" description="Helical" evidence="1">
    <location>
        <begin position="47"/>
        <end position="64"/>
    </location>
</feature>
<keyword evidence="1" id="KW-1133">Transmembrane helix</keyword>
<feature type="transmembrane region" description="Helical" evidence="1">
    <location>
        <begin position="7"/>
        <end position="27"/>
    </location>
</feature>
<evidence type="ECO:0000259" key="2">
    <source>
        <dbReference type="Pfam" id="PF06580"/>
    </source>
</evidence>
<evidence type="ECO:0000256" key="1">
    <source>
        <dbReference type="SAM" id="Phobius"/>
    </source>
</evidence>
<feature type="transmembrane region" description="Helical" evidence="1">
    <location>
        <begin position="184"/>
        <end position="201"/>
    </location>
</feature>
<feature type="transmembrane region" description="Helical" evidence="1">
    <location>
        <begin position="114"/>
        <end position="132"/>
    </location>
</feature>
<dbReference type="Pfam" id="PF13239">
    <property type="entry name" value="2TM"/>
    <property type="match status" value="1"/>
</dbReference>
<feature type="transmembrane region" description="Helical" evidence="1">
    <location>
        <begin position="144"/>
        <end position="164"/>
    </location>
</feature>
<accession>A0A8J7KDS3</accession>
<dbReference type="GO" id="GO:0000155">
    <property type="term" value="F:phosphorelay sensor kinase activity"/>
    <property type="evidence" value="ECO:0007669"/>
    <property type="project" value="InterPro"/>
</dbReference>
<feature type="transmembrane region" description="Helical" evidence="1">
    <location>
        <begin position="457"/>
        <end position="478"/>
    </location>
</feature>
<keyword evidence="1" id="KW-0812">Transmembrane</keyword>
<evidence type="ECO:0000313" key="5">
    <source>
        <dbReference type="Proteomes" id="UP000608754"/>
    </source>
</evidence>
<dbReference type="Gene3D" id="3.30.565.10">
    <property type="entry name" value="Histidine kinase-like ATPase, C-terminal domain"/>
    <property type="match status" value="1"/>
</dbReference>
<proteinExistence type="predicted"/>
<evidence type="ECO:0000259" key="3">
    <source>
        <dbReference type="Pfam" id="PF13239"/>
    </source>
</evidence>
<organism evidence="4 5">
    <name type="scientific">Faecalibacter rhinopitheci</name>
    <dbReference type="NCBI Taxonomy" id="2779678"/>
    <lineage>
        <taxon>Bacteria</taxon>
        <taxon>Pseudomonadati</taxon>
        <taxon>Bacteroidota</taxon>
        <taxon>Flavobacteriia</taxon>
        <taxon>Flavobacteriales</taxon>
        <taxon>Weeksellaceae</taxon>
        <taxon>Faecalibacter</taxon>
    </lineage>
</organism>
<keyword evidence="4" id="KW-0808">Transferase</keyword>
<feature type="domain" description="2TM" evidence="3">
    <location>
        <begin position="419"/>
        <end position="493"/>
    </location>
</feature>
<name>A0A8J7KDS3_9FLAO</name>
<dbReference type="Proteomes" id="UP000608754">
    <property type="component" value="Unassembled WGS sequence"/>
</dbReference>
<feature type="transmembrane region" description="Helical" evidence="1">
    <location>
        <begin position="431"/>
        <end position="451"/>
    </location>
</feature>
<dbReference type="InterPro" id="IPR010559">
    <property type="entry name" value="Sig_transdc_His_kin_internal"/>
</dbReference>